<keyword evidence="10" id="KW-1015">Disulfide bond</keyword>
<keyword evidence="11" id="KW-0873">Pyrrolidone carboxylic acid</keyword>
<dbReference type="InterPro" id="IPR023412">
    <property type="entry name" value="RNaseA_domain"/>
</dbReference>
<dbReference type="InterPro" id="IPR023411">
    <property type="entry name" value="RNaseA_AS"/>
</dbReference>
<keyword evidence="6 14" id="KW-0732">Signal</keyword>
<comment type="similarity">
    <text evidence="2 14">Belongs to the pancreatic ribonuclease family.</text>
</comment>
<feature type="chain" id="PRO_5029932525" description="Ribonuclease 4" evidence="14">
    <location>
        <begin position="29"/>
        <end position="145"/>
    </location>
</feature>
<dbReference type="InterPro" id="IPR001427">
    <property type="entry name" value="RNaseA"/>
</dbReference>
<accession>A0A7J8B4C6</accession>
<evidence type="ECO:0000256" key="10">
    <source>
        <dbReference type="ARBA" id="ARBA00023157"/>
    </source>
</evidence>
<comment type="function">
    <text evidence="13">Cleaves preferentially after uridine bases. Has antimicrobial activity against uropathogenic E.coli (UPEC). Probably contributes to urinary tract sterility.</text>
</comment>
<evidence type="ECO:0000256" key="6">
    <source>
        <dbReference type="ARBA" id="ARBA00022729"/>
    </source>
</evidence>
<comment type="caution">
    <text evidence="16">The sequence shown here is derived from an EMBL/GenBank/DDBJ whole genome shotgun (WGS) entry which is preliminary data.</text>
</comment>
<evidence type="ECO:0000256" key="12">
    <source>
        <dbReference type="ARBA" id="ARBA00040186"/>
    </source>
</evidence>
<name>A0A7J8B4C6_PIPKU</name>
<dbReference type="PROSITE" id="PS00127">
    <property type="entry name" value="RNASE_PANCREATIC"/>
    <property type="match status" value="1"/>
</dbReference>
<evidence type="ECO:0000256" key="13">
    <source>
        <dbReference type="ARBA" id="ARBA00045536"/>
    </source>
</evidence>
<reference evidence="16 17" key="1">
    <citation type="journal article" date="2020" name="Nature">
        <title>Six reference-quality genomes reveal evolution of bat adaptations.</title>
        <authorList>
            <person name="Jebb D."/>
            <person name="Huang Z."/>
            <person name="Pippel M."/>
            <person name="Hughes G.M."/>
            <person name="Lavrichenko K."/>
            <person name="Devanna P."/>
            <person name="Winkler S."/>
            <person name="Jermiin L.S."/>
            <person name="Skirmuntt E.C."/>
            <person name="Katzourakis A."/>
            <person name="Burkitt-Gray L."/>
            <person name="Ray D.A."/>
            <person name="Sullivan K.A.M."/>
            <person name="Roscito J.G."/>
            <person name="Kirilenko B.M."/>
            <person name="Davalos L.M."/>
            <person name="Corthals A.P."/>
            <person name="Power M.L."/>
            <person name="Jones G."/>
            <person name="Ransome R.D."/>
            <person name="Dechmann D.K.N."/>
            <person name="Locatelli A.G."/>
            <person name="Puechmaille S.J."/>
            <person name="Fedrigo O."/>
            <person name="Jarvis E.D."/>
            <person name="Hiller M."/>
            <person name="Vernes S.C."/>
            <person name="Myers E.W."/>
            <person name="Teeling E.C."/>
        </authorList>
    </citation>
    <scope>NUCLEOTIDE SEQUENCE [LARGE SCALE GENOMIC DNA]</scope>
    <source>
        <strain evidence="16">MPipKuh1</strain>
        <tissue evidence="16">Flight muscle</tissue>
    </source>
</reference>
<dbReference type="EMBL" id="JACAGB010000001">
    <property type="protein sequence ID" value="KAF6393544.1"/>
    <property type="molecule type" value="Genomic_DNA"/>
</dbReference>
<evidence type="ECO:0000256" key="3">
    <source>
        <dbReference type="ARBA" id="ARBA00022525"/>
    </source>
</evidence>
<evidence type="ECO:0000256" key="14">
    <source>
        <dbReference type="RuleBase" id="RU000651"/>
    </source>
</evidence>
<keyword evidence="9" id="KW-0044">Antibiotic</keyword>
<dbReference type="CDD" id="cd06265">
    <property type="entry name" value="RNase_A_canonical"/>
    <property type="match status" value="1"/>
</dbReference>
<comment type="subcellular location">
    <subcellularLocation>
        <location evidence="1">Secreted</location>
    </subcellularLocation>
</comment>
<keyword evidence="4" id="KW-0929">Antimicrobial</keyword>
<dbReference type="PANTHER" id="PTHR11437:SF53">
    <property type="entry name" value="RIBONUCLEASE 4"/>
    <property type="match status" value="1"/>
</dbReference>
<dbReference type="GO" id="GO:0005615">
    <property type="term" value="C:extracellular space"/>
    <property type="evidence" value="ECO:0007669"/>
    <property type="project" value="TreeGrafter"/>
</dbReference>
<feature type="signal peptide" evidence="14">
    <location>
        <begin position="1"/>
        <end position="28"/>
    </location>
</feature>
<keyword evidence="8 14" id="KW-0378">Hydrolase</keyword>
<dbReference type="GO" id="GO:0004519">
    <property type="term" value="F:endonuclease activity"/>
    <property type="evidence" value="ECO:0007669"/>
    <property type="project" value="UniProtKB-KW"/>
</dbReference>
<dbReference type="GO" id="GO:0050830">
    <property type="term" value="P:defense response to Gram-positive bacterium"/>
    <property type="evidence" value="ECO:0007669"/>
    <property type="project" value="TreeGrafter"/>
</dbReference>
<evidence type="ECO:0000256" key="11">
    <source>
        <dbReference type="ARBA" id="ARBA00023283"/>
    </source>
</evidence>
<keyword evidence="17" id="KW-1185">Reference proteome</keyword>
<dbReference type="InterPro" id="IPR036816">
    <property type="entry name" value="RNaseA-like_dom_sf"/>
</dbReference>
<dbReference type="AlphaFoldDB" id="A0A7J8B4C6"/>
<evidence type="ECO:0000256" key="9">
    <source>
        <dbReference type="ARBA" id="ARBA00023022"/>
    </source>
</evidence>
<evidence type="ECO:0000313" key="16">
    <source>
        <dbReference type="EMBL" id="KAF6393544.1"/>
    </source>
</evidence>
<dbReference type="Gene3D" id="3.10.130.10">
    <property type="entry name" value="Ribonuclease A-like domain"/>
    <property type="match status" value="1"/>
</dbReference>
<evidence type="ECO:0000313" key="17">
    <source>
        <dbReference type="Proteomes" id="UP000558488"/>
    </source>
</evidence>
<dbReference type="Proteomes" id="UP000558488">
    <property type="component" value="Unassembled WGS sequence"/>
</dbReference>
<proteinExistence type="inferred from homology"/>
<keyword evidence="5 14" id="KW-0540">Nuclease</keyword>
<sequence>MALQKTLSLLLLLLVTLLGLGLVQPSYGQSMYQLFLRQHVDTKHRGGTSFYCNRMMQIRGMTRPRCKQFNTFIHEDIWDINNICKSPNIQCKNGKMNCHADVVRVTDCKLTSRSRRNCRYQGRGSSRRVVIACDDKTLMPVYFDG</sequence>
<evidence type="ECO:0000256" key="1">
    <source>
        <dbReference type="ARBA" id="ARBA00004613"/>
    </source>
</evidence>
<evidence type="ECO:0000256" key="8">
    <source>
        <dbReference type="ARBA" id="ARBA00022801"/>
    </source>
</evidence>
<dbReference type="Pfam" id="PF00074">
    <property type="entry name" value="RnaseA"/>
    <property type="match status" value="1"/>
</dbReference>
<dbReference type="GO" id="GO:0004540">
    <property type="term" value="F:RNA nuclease activity"/>
    <property type="evidence" value="ECO:0007669"/>
    <property type="project" value="TreeGrafter"/>
</dbReference>
<dbReference type="PANTHER" id="PTHR11437">
    <property type="entry name" value="RIBONUCLEASE"/>
    <property type="match status" value="1"/>
</dbReference>
<dbReference type="FunFam" id="3.10.130.10:FF:000001">
    <property type="entry name" value="Ribonuclease pancreatic"/>
    <property type="match status" value="1"/>
</dbReference>
<dbReference type="GO" id="GO:0003676">
    <property type="term" value="F:nucleic acid binding"/>
    <property type="evidence" value="ECO:0007669"/>
    <property type="project" value="InterPro"/>
</dbReference>
<evidence type="ECO:0000259" key="15">
    <source>
        <dbReference type="SMART" id="SM00092"/>
    </source>
</evidence>
<gene>
    <name evidence="16" type="ORF">mPipKuh1_014951</name>
</gene>
<dbReference type="OrthoDB" id="8573660at2759"/>
<evidence type="ECO:0000256" key="5">
    <source>
        <dbReference type="ARBA" id="ARBA00022722"/>
    </source>
</evidence>
<evidence type="ECO:0000256" key="4">
    <source>
        <dbReference type="ARBA" id="ARBA00022529"/>
    </source>
</evidence>
<dbReference type="SMART" id="SM00092">
    <property type="entry name" value="RNAse_Pc"/>
    <property type="match status" value="1"/>
</dbReference>
<organism evidence="16 17">
    <name type="scientific">Pipistrellus kuhlii</name>
    <name type="common">Kuhl's pipistrelle</name>
    <dbReference type="NCBI Taxonomy" id="59472"/>
    <lineage>
        <taxon>Eukaryota</taxon>
        <taxon>Metazoa</taxon>
        <taxon>Chordata</taxon>
        <taxon>Craniata</taxon>
        <taxon>Vertebrata</taxon>
        <taxon>Euteleostomi</taxon>
        <taxon>Mammalia</taxon>
        <taxon>Eutheria</taxon>
        <taxon>Laurasiatheria</taxon>
        <taxon>Chiroptera</taxon>
        <taxon>Yangochiroptera</taxon>
        <taxon>Vespertilionidae</taxon>
        <taxon>Pipistrellus</taxon>
    </lineage>
</organism>
<dbReference type="SUPFAM" id="SSF54076">
    <property type="entry name" value="RNase A-like"/>
    <property type="match status" value="1"/>
</dbReference>
<feature type="domain" description="Ribonuclease A-domain" evidence="15">
    <location>
        <begin position="28"/>
        <end position="145"/>
    </location>
</feature>
<evidence type="ECO:0000256" key="2">
    <source>
        <dbReference type="ARBA" id="ARBA00005600"/>
    </source>
</evidence>
<keyword evidence="7 14" id="KW-0255">Endonuclease</keyword>
<evidence type="ECO:0000256" key="7">
    <source>
        <dbReference type="ARBA" id="ARBA00022759"/>
    </source>
</evidence>
<dbReference type="GO" id="GO:0016787">
    <property type="term" value="F:hydrolase activity"/>
    <property type="evidence" value="ECO:0007669"/>
    <property type="project" value="UniProtKB-KW"/>
</dbReference>
<protein>
    <recommendedName>
        <fullName evidence="12">Ribonuclease 4</fullName>
    </recommendedName>
</protein>
<dbReference type="PRINTS" id="PR00794">
    <property type="entry name" value="RIBONUCLEASE"/>
</dbReference>
<keyword evidence="3" id="KW-0964">Secreted</keyword>